<keyword evidence="2" id="KW-1185">Reference proteome</keyword>
<protein>
    <recommendedName>
        <fullName evidence="3">Phage late control D family protein</fullName>
    </recommendedName>
</protein>
<evidence type="ECO:0000313" key="1">
    <source>
        <dbReference type="EMBL" id="TGY07482.1"/>
    </source>
</evidence>
<proteinExistence type="predicted"/>
<dbReference type="AlphaFoldDB" id="A0A4S2B1W0"/>
<evidence type="ECO:0008006" key="3">
    <source>
        <dbReference type="Google" id="ProtNLM"/>
    </source>
</evidence>
<organism evidence="1 2">
    <name type="scientific">Bacteroides acidifaciens</name>
    <dbReference type="NCBI Taxonomy" id="85831"/>
    <lineage>
        <taxon>Bacteria</taxon>
        <taxon>Pseudomonadati</taxon>
        <taxon>Bacteroidota</taxon>
        <taxon>Bacteroidia</taxon>
        <taxon>Bacteroidales</taxon>
        <taxon>Bacteroidaceae</taxon>
        <taxon>Bacteroides</taxon>
    </lineage>
</organism>
<dbReference type="SUPFAM" id="SSF69279">
    <property type="entry name" value="Phage tail proteins"/>
    <property type="match status" value="1"/>
</dbReference>
<dbReference type="Proteomes" id="UP000305751">
    <property type="component" value="Unassembled WGS sequence"/>
</dbReference>
<dbReference type="EMBL" id="SRZA01000006">
    <property type="protein sequence ID" value="TGY07482.1"/>
    <property type="molecule type" value="Genomic_DNA"/>
</dbReference>
<reference evidence="1 2" key="1">
    <citation type="submission" date="2019-04" db="EMBL/GenBank/DDBJ databases">
        <title>Microbes associate with the intestines of laboratory mice.</title>
        <authorList>
            <person name="Navarre W."/>
            <person name="Wong E."/>
            <person name="Huang K."/>
            <person name="Tropini C."/>
            <person name="Ng K."/>
            <person name="Yu B."/>
        </authorList>
    </citation>
    <scope>NUCLEOTIDE SEQUENCE [LARGE SCALE GENOMIC DNA]</scope>
    <source>
        <strain evidence="1 2">NM70_E10</strain>
    </source>
</reference>
<accession>A0A4S2B1W0</accession>
<evidence type="ECO:0000313" key="2">
    <source>
        <dbReference type="Proteomes" id="UP000305751"/>
    </source>
</evidence>
<comment type="caution">
    <text evidence="1">The sequence shown here is derived from an EMBL/GenBank/DDBJ whole genome shotgun (WGS) entry which is preliminary data.</text>
</comment>
<gene>
    <name evidence="1" type="ORF">E5356_04075</name>
</gene>
<name>A0A4S2B1W0_9BACE</name>
<sequence>MFRLCAKIKINGDRSWSFDFVNAVEITRDMEKLTTEAKITMPKKVKWDGADEIPVKRGDTVTISLGYDDNLQTAFVGYVRDVGFKTPIVITCEDEMFKLKQMPAQKKAYRTVTLEMLLKDQGIGYRLNIMGEQALGAYRVTADTVAALLGKLAEQGVRSFFRYEDGEPVLYCGVLFERDTKPSQVFKTGLNIISDQSLQQQKAENMRLRVKAVSLMPDNKKIKVEVGDADGEHRTLHTYNKTESELKAWAEQEIKRLKRDGLTGSFTTFGHTLVDCLDAIGIVIDGVKMGVFQVKKNVIKYGDGGYRQEITLGLRVG</sequence>
<dbReference type="RefSeq" id="WP_136013678.1">
    <property type="nucleotide sequence ID" value="NZ_SRZA01000006.1"/>
</dbReference>